<evidence type="ECO:0000313" key="10">
    <source>
        <dbReference type="EMBL" id="XDJ45015.1"/>
    </source>
</evidence>
<evidence type="ECO:0000313" key="18">
    <source>
        <dbReference type="EMBL" id="XDJ75746.1"/>
    </source>
</evidence>
<dbReference type="EMBL" id="CP158257">
    <property type="protein sequence ID" value="XDJ55762.1"/>
    <property type="molecule type" value="Genomic_DNA"/>
</dbReference>
<evidence type="ECO:0000256" key="8">
    <source>
        <dbReference type="HAMAP-Rule" id="MF_01255"/>
    </source>
</evidence>
<dbReference type="EMBL" id="CP158260">
    <property type="protein sequence ID" value="XDJ64574.1"/>
    <property type="molecule type" value="Genomic_DNA"/>
</dbReference>
<proteinExistence type="inferred from homology"/>
<dbReference type="Pfam" id="PF06339">
    <property type="entry name" value="Ectoine_synth"/>
    <property type="match status" value="1"/>
</dbReference>
<evidence type="ECO:0000313" key="13">
    <source>
        <dbReference type="EMBL" id="XDJ58454.1"/>
    </source>
</evidence>
<evidence type="ECO:0000313" key="19">
    <source>
        <dbReference type="EMBL" id="XDJ76272.1"/>
    </source>
</evidence>
<dbReference type="EMBL" id="CP158264">
    <property type="protein sequence ID" value="XDJ75746.1"/>
    <property type="molecule type" value="Genomic_DNA"/>
</dbReference>
<dbReference type="EMBL" id="CP158263">
    <property type="protein sequence ID" value="XDJ70968.1"/>
    <property type="molecule type" value="Genomic_DNA"/>
</dbReference>
<dbReference type="GeneID" id="93066031"/>
<evidence type="ECO:0000313" key="16">
    <source>
        <dbReference type="EMBL" id="XDJ67696.1"/>
    </source>
</evidence>
<evidence type="ECO:0000313" key="15">
    <source>
        <dbReference type="EMBL" id="XDJ64574.1"/>
    </source>
</evidence>
<dbReference type="InterPro" id="IPR014710">
    <property type="entry name" value="RmlC-like_jellyroll"/>
</dbReference>
<evidence type="ECO:0000256" key="4">
    <source>
        <dbReference type="ARBA" id="ARBA00019707"/>
    </source>
</evidence>
<evidence type="ECO:0000313" key="12">
    <source>
        <dbReference type="EMBL" id="XDJ55762.1"/>
    </source>
</evidence>
<evidence type="ECO:0000313" key="17">
    <source>
        <dbReference type="EMBL" id="XDJ70968.1"/>
    </source>
</evidence>
<dbReference type="InterPro" id="IPR010462">
    <property type="entry name" value="Ectoine_synth"/>
</dbReference>
<dbReference type="Proteomes" id="UP001500573">
    <property type="component" value="Unassembled WGS sequence"/>
</dbReference>
<reference evidence="9" key="2">
    <citation type="submission" date="2023-12" db="EMBL/GenBank/DDBJ databases">
        <authorList>
            <person name="Sun Q."/>
            <person name="Inoue M."/>
        </authorList>
    </citation>
    <scope>NUCLEOTIDE SEQUENCE</scope>
    <source>
        <strain evidence="9">JCM 15515</strain>
    </source>
</reference>
<reference evidence="9 27" key="1">
    <citation type="journal article" date="2019" name="Int. J. Syst. Evol. Microbiol.">
        <title>The Global Catalogue of Microorganisms (GCM) 10K type strain sequencing project: providing services to taxonomists for standard genome sequencing and annotation.</title>
        <authorList>
            <consortium name="The Broad Institute Genomics Platform"/>
            <consortium name="The Broad Institute Genome Sequencing Center for Infectious Disease"/>
            <person name="Wu L."/>
            <person name="Ma J."/>
        </authorList>
    </citation>
    <scope>NUCLEOTIDE SEQUENCE [LARGE SCALE GENOMIC DNA]</scope>
    <source>
        <strain evidence="9 27">JCM 15515</strain>
    </source>
</reference>
<accession>A0AB39DWP8</accession>
<evidence type="ECO:0000313" key="20">
    <source>
        <dbReference type="EMBL" id="XDJ83573.1"/>
    </source>
</evidence>
<evidence type="ECO:0000313" key="22">
    <source>
        <dbReference type="EMBL" id="XDJ89142.1"/>
    </source>
</evidence>
<dbReference type="EMBL" id="CP158256">
    <property type="protein sequence ID" value="XDJ53092.1"/>
    <property type="molecule type" value="Genomic_DNA"/>
</dbReference>
<dbReference type="PANTHER" id="PTHR39289">
    <property type="match status" value="1"/>
</dbReference>
<dbReference type="EMBL" id="CP158272">
    <property type="protein sequence ID" value="XDK00095.1"/>
    <property type="molecule type" value="Genomic_DNA"/>
</dbReference>
<gene>
    <name evidence="8" type="primary">ectC</name>
    <name evidence="13" type="ORF">ABRY90_00570</name>
    <name evidence="16" type="ORF">ABRY91_06725</name>
    <name evidence="14" type="ORF">ABRY92_12645</name>
    <name evidence="24" type="ORF">ABRY95_01635</name>
    <name evidence="20" type="ORF">ABRY96_05005</name>
    <name evidence="18" type="ORF">ABRY97_06320</name>
    <name evidence="22" type="ORF">ABRY98_06215</name>
    <name evidence="12" type="ORF">ABRZ00_00815</name>
    <name evidence="11" type="ORF">ABRZ01_00845</name>
    <name evidence="10" type="ORF">ABRZ02_01575</name>
    <name evidence="15" type="ORF">ABRZ03_04355</name>
    <name evidence="25" type="ORF">ABRZ05_07105</name>
    <name evidence="17" type="ORF">ABRZ06_08435</name>
    <name evidence="21" type="ORF">ABRZ08_11170</name>
    <name evidence="19" type="ORF">ABRZ10_08800</name>
    <name evidence="26" type="ORF">ABRZ11_06760</name>
    <name evidence="23" type="ORF">ABRZ12_12860</name>
    <name evidence="9" type="ORF">GCM10009108_06910</name>
</gene>
<evidence type="ECO:0000313" key="9">
    <source>
        <dbReference type="EMBL" id="GAA0774831.1"/>
    </source>
</evidence>
<evidence type="ECO:0000256" key="5">
    <source>
        <dbReference type="ARBA" id="ARBA00023239"/>
    </source>
</evidence>
<evidence type="ECO:0000313" key="11">
    <source>
        <dbReference type="EMBL" id="XDJ53092.1"/>
    </source>
</evidence>
<name>A0AB39DWP8_9BURK</name>
<evidence type="ECO:0000256" key="6">
    <source>
        <dbReference type="ARBA" id="ARBA00033271"/>
    </source>
</evidence>
<keyword evidence="5 8" id="KW-0456">Lyase</keyword>
<dbReference type="AlphaFoldDB" id="A0AB39DWP8"/>
<evidence type="ECO:0000313" key="24">
    <source>
        <dbReference type="EMBL" id="XDJ93749.1"/>
    </source>
</evidence>
<dbReference type="InterPro" id="IPR011051">
    <property type="entry name" value="RmlC_Cupin_sf"/>
</dbReference>
<dbReference type="EMBL" id="CP158269">
    <property type="protein sequence ID" value="XDJ89142.1"/>
    <property type="molecule type" value="Genomic_DNA"/>
</dbReference>
<evidence type="ECO:0000256" key="7">
    <source>
        <dbReference type="ARBA" id="ARBA00048714"/>
    </source>
</evidence>
<comment type="similarity">
    <text evidence="2 8">Belongs to the ectoine synthase family.</text>
</comment>
<comment type="catalytic activity">
    <reaction evidence="7 8">
        <text>(2S)-4-acetamido-2-aminobutanoate = L-ectoine + H2O</text>
        <dbReference type="Rhea" id="RHEA:17281"/>
        <dbReference type="ChEBI" id="CHEBI:15377"/>
        <dbReference type="ChEBI" id="CHEBI:58515"/>
        <dbReference type="ChEBI" id="CHEBI:58929"/>
        <dbReference type="EC" id="4.2.1.108"/>
    </reaction>
</comment>
<evidence type="ECO:0000313" key="14">
    <source>
        <dbReference type="EMBL" id="XDJ60811.1"/>
    </source>
</evidence>
<sequence>MIVRNVKDVIGTDQEIVTENWTSRRVLLSKDGMGFSFHETVIFPGTETHIHYQNHLEAVWCIEGDGEIETIADGRRFALGPGVVYALDQHDEHWLRGGREPLRVICVFNPPLTGREVHDASGVYPLELCETDSA</sequence>
<dbReference type="CDD" id="cd06978">
    <property type="entry name" value="cupin_EctC"/>
    <property type="match status" value="1"/>
</dbReference>
<evidence type="ECO:0000256" key="3">
    <source>
        <dbReference type="ARBA" id="ARBA00013192"/>
    </source>
</evidence>
<comment type="pathway">
    <text evidence="1 8">Amine and polyamine biosynthesis; ectoine biosynthesis; L-ectoine from L-aspartate 4-semialdehyde: step 3/3.</text>
</comment>
<dbReference type="HAMAP" id="MF_01255">
    <property type="entry name" value="Ectoine_synth"/>
    <property type="match status" value="1"/>
</dbReference>
<evidence type="ECO:0000313" key="23">
    <source>
        <dbReference type="EMBL" id="XDJ90518.1"/>
    </source>
</evidence>
<reference evidence="13" key="3">
    <citation type="submission" date="2024-05" db="EMBL/GenBank/DDBJ databases">
        <authorList>
            <person name="Luo Y.-C."/>
            <person name="Nicholds J."/>
            <person name="Mortimer T."/>
            <person name="Maboni G."/>
        </authorList>
    </citation>
    <scope>NUCLEOTIDE SEQUENCE</scope>
    <source>
        <strain evidence="25">124370</strain>
        <strain evidence="26">124566</strain>
        <strain evidence="24">124953</strain>
        <strain evidence="23">130308</strain>
        <strain evidence="22">130416</strain>
        <strain evidence="21">140124</strain>
        <strain evidence="20">143751</strain>
        <strain evidence="19">143769</strain>
        <strain evidence="18">143811</strain>
        <strain evidence="17">143936</strain>
        <strain evidence="16">145849</strain>
        <strain evidence="15">145850</strain>
        <strain evidence="14">145852</strain>
        <strain evidence="13">148131</strain>
        <strain evidence="12">150221</strain>
        <strain evidence="11">150964</strain>
        <strain evidence="10">153271</strain>
    </source>
</reference>
<evidence type="ECO:0000313" key="25">
    <source>
        <dbReference type="EMBL" id="XDJ94893.1"/>
    </source>
</evidence>
<dbReference type="EMBL" id="CP158266">
    <property type="protein sequence ID" value="XDJ83573.1"/>
    <property type="molecule type" value="Genomic_DNA"/>
</dbReference>
<comment type="function">
    <text evidence="8">Catalyzes the circularization of gamma-N-acetyl-alpha,gamma-diaminobutyric acid (ADABA) to ectoine (1,4,5,6-tetrahydro-2-methyl-4-pyrimidine carboxylic acid), which is an excellent osmoprotectant.</text>
</comment>
<dbReference type="EMBL" id="CP158273">
    <property type="protein sequence ID" value="XDJ94893.1"/>
    <property type="molecule type" value="Genomic_DNA"/>
</dbReference>
<dbReference type="EMBL" id="CP158271">
    <property type="protein sequence ID" value="XDJ93749.1"/>
    <property type="molecule type" value="Genomic_DNA"/>
</dbReference>
<dbReference type="GO" id="GO:0019491">
    <property type="term" value="P:ectoine biosynthetic process"/>
    <property type="evidence" value="ECO:0007669"/>
    <property type="project" value="UniProtKB-UniRule"/>
</dbReference>
<dbReference type="RefSeq" id="WP_343835642.1">
    <property type="nucleotide sequence ID" value="NZ_BAAAEX010000003.1"/>
</dbReference>
<dbReference type="EMBL" id="CP158258">
    <property type="protein sequence ID" value="XDJ58454.1"/>
    <property type="molecule type" value="Genomic_DNA"/>
</dbReference>
<organism evidence="13">
    <name type="scientific">Castellaniella ginsengisoli</name>
    <dbReference type="NCBI Taxonomy" id="546114"/>
    <lineage>
        <taxon>Bacteria</taxon>
        <taxon>Pseudomonadati</taxon>
        <taxon>Pseudomonadota</taxon>
        <taxon>Betaproteobacteria</taxon>
        <taxon>Burkholderiales</taxon>
        <taxon>Alcaligenaceae</taxon>
        <taxon>Castellaniella</taxon>
    </lineage>
</organism>
<dbReference type="EMBL" id="BAAAEX010000003">
    <property type="protein sequence ID" value="GAA0774831.1"/>
    <property type="molecule type" value="Genomic_DNA"/>
</dbReference>
<evidence type="ECO:0000256" key="2">
    <source>
        <dbReference type="ARBA" id="ARBA00009637"/>
    </source>
</evidence>
<evidence type="ECO:0000313" key="21">
    <source>
        <dbReference type="EMBL" id="XDJ84769.1"/>
    </source>
</evidence>
<dbReference type="EC" id="4.2.1.108" evidence="3 8"/>
<evidence type="ECO:0000313" key="26">
    <source>
        <dbReference type="EMBL" id="XDK00095.1"/>
    </source>
</evidence>
<dbReference type="EMBL" id="CP158268">
    <property type="protein sequence ID" value="XDJ84769.1"/>
    <property type="molecule type" value="Genomic_DNA"/>
</dbReference>
<dbReference type="GO" id="GO:0033990">
    <property type="term" value="F:ectoine synthase activity"/>
    <property type="evidence" value="ECO:0007669"/>
    <property type="project" value="UniProtKB-EC"/>
</dbReference>
<dbReference type="PANTHER" id="PTHR39289:SF1">
    <property type="entry name" value="L-ECTOINE SYNTHASE"/>
    <property type="match status" value="1"/>
</dbReference>
<dbReference type="NCBIfam" id="NF009806">
    <property type="entry name" value="PRK13290.1"/>
    <property type="match status" value="1"/>
</dbReference>
<dbReference type="EMBL" id="CP158261">
    <property type="protein sequence ID" value="XDJ67696.1"/>
    <property type="molecule type" value="Genomic_DNA"/>
</dbReference>
<dbReference type="KEGG" id="cgin:ABRZ00_00815"/>
<evidence type="ECO:0000256" key="1">
    <source>
        <dbReference type="ARBA" id="ARBA00005181"/>
    </source>
</evidence>
<evidence type="ECO:0000313" key="27">
    <source>
        <dbReference type="Proteomes" id="UP001500573"/>
    </source>
</evidence>
<protein>
    <recommendedName>
        <fullName evidence="4 8">L-ectoine synthase</fullName>
        <ecNumber evidence="3 8">4.2.1.108</ecNumber>
    </recommendedName>
    <alternativeName>
        <fullName evidence="6 8">N-acetyldiaminobutyrate dehydratase</fullName>
    </alternativeName>
</protein>
<dbReference type="SUPFAM" id="SSF51182">
    <property type="entry name" value="RmlC-like cupins"/>
    <property type="match status" value="1"/>
</dbReference>
<keyword evidence="27" id="KW-1185">Reference proteome</keyword>
<dbReference type="EMBL" id="CP158259">
    <property type="protein sequence ID" value="XDJ60811.1"/>
    <property type="molecule type" value="Genomic_DNA"/>
</dbReference>
<dbReference type="EMBL" id="CP158270">
    <property type="protein sequence ID" value="XDJ90518.1"/>
    <property type="molecule type" value="Genomic_DNA"/>
</dbReference>
<dbReference type="Gene3D" id="2.60.120.10">
    <property type="entry name" value="Jelly Rolls"/>
    <property type="match status" value="1"/>
</dbReference>
<dbReference type="EMBL" id="CP158265">
    <property type="protein sequence ID" value="XDJ76272.1"/>
    <property type="molecule type" value="Genomic_DNA"/>
</dbReference>
<dbReference type="EMBL" id="CP158253">
    <property type="protein sequence ID" value="XDJ45015.1"/>
    <property type="molecule type" value="Genomic_DNA"/>
</dbReference>